<accession>A0AAD3D0R4</accession>
<name>A0AAD3D0R4_9STRA</name>
<evidence type="ECO:0000313" key="3">
    <source>
        <dbReference type="Proteomes" id="UP001054902"/>
    </source>
</evidence>
<evidence type="ECO:0000256" key="1">
    <source>
        <dbReference type="SAM" id="MobiDB-lite"/>
    </source>
</evidence>
<dbReference type="PANTHER" id="PTHR43657">
    <property type="entry name" value="TRYPTOPHAN RNA-BINDING ATTENUATOR PROTEIN-LIKE PROTEIN"/>
    <property type="match status" value="1"/>
</dbReference>
<sequence>MSFRETKAGYVMTIYVGSSRQPIKEMKLPYRGMYVQPVPCNLTEKTQDMKFETDVFGHTFTLKRKDVNRGWNVDLTFKAYYSKEVTDTHEHEFEIETKGEGSAVTLKLEINQKIRCFPQFLLFKDDSVVATATNIDISQNANMPAVVRGLTTRMRKGSSSNVHSRPTTPNTALLMTEYCCHSLHGDFTFGAEFPKLILHINLAEFGRRITFRRGTLVATSTDITMAKSLDRLDAFQYLIGEGEVFLQTAATIQKITLQDNENTIIREDLVVAYTQDIVSKSQSSREAMESSTLRKMTGPGVIWINHSGLDAIAEDVDEEDFVVETTKTSRLKNLMEVSRFIDQSRKPHSFADVPRPSSASSYSSNIAREMKKSLSFSKRWDWE</sequence>
<evidence type="ECO:0008006" key="4">
    <source>
        <dbReference type="Google" id="ProtNLM"/>
    </source>
</evidence>
<dbReference type="Pfam" id="PF01987">
    <property type="entry name" value="AIM24"/>
    <property type="match status" value="1"/>
</dbReference>
<dbReference type="SUPFAM" id="SSF51219">
    <property type="entry name" value="TRAP-like"/>
    <property type="match status" value="1"/>
</dbReference>
<dbReference type="InterPro" id="IPR036983">
    <property type="entry name" value="AIM24_sf"/>
</dbReference>
<keyword evidence="3" id="KW-1185">Reference proteome</keyword>
<protein>
    <recommendedName>
        <fullName evidence="4">Altered inheritance of mitochondria protein 24, mitochondrial</fullName>
    </recommendedName>
</protein>
<proteinExistence type="predicted"/>
<comment type="caution">
    <text evidence="2">The sequence shown here is derived from an EMBL/GenBank/DDBJ whole genome shotgun (WGS) entry which is preliminary data.</text>
</comment>
<dbReference type="Proteomes" id="UP001054902">
    <property type="component" value="Unassembled WGS sequence"/>
</dbReference>
<dbReference type="EMBL" id="BLLK01000047">
    <property type="protein sequence ID" value="GFH54540.1"/>
    <property type="molecule type" value="Genomic_DNA"/>
</dbReference>
<dbReference type="InterPro" id="IPR002838">
    <property type="entry name" value="AIM24"/>
</dbReference>
<evidence type="ECO:0000313" key="2">
    <source>
        <dbReference type="EMBL" id="GFH54540.1"/>
    </source>
</evidence>
<dbReference type="InterPro" id="IPR016031">
    <property type="entry name" value="Trp_RNA-bd_attenuator-like_dom"/>
</dbReference>
<feature type="region of interest" description="Disordered" evidence="1">
    <location>
        <begin position="345"/>
        <end position="364"/>
    </location>
</feature>
<dbReference type="AlphaFoldDB" id="A0AAD3D0R4"/>
<organism evidence="2 3">
    <name type="scientific">Chaetoceros tenuissimus</name>
    <dbReference type="NCBI Taxonomy" id="426638"/>
    <lineage>
        <taxon>Eukaryota</taxon>
        <taxon>Sar</taxon>
        <taxon>Stramenopiles</taxon>
        <taxon>Ochrophyta</taxon>
        <taxon>Bacillariophyta</taxon>
        <taxon>Coscinodiscophyceae</taxon>
        <taxon>Chaetocerotophycidae</taxon>
        <taxon>Chaetocerotales</taxon>
        <taxon>Chaetocerotaceae</taxon>
        <taxon>Chaetoceros</taxon>
    </lineage>
</organism>
<gene>
    <name evidence="2" type="ORF">CTEN210_11016</name>
</gene>
<dbReference type="Gene3D" id="3.60.160.10">
    <property type="entry name" value="Mitochondrial biogenesis AIM24"/>
    <property type="match status" value="1"/>
</dbReference>
<reference evidence="2 3" key="1">
    <citation type="journal article" date="2021" name="Sci. Rep.">
        <title>The genome of the diatom Chaetoceros tenuissimus carries an ancient integrated fragment of an extant virus.</title>
        <authorList>
            <person name="Hongo Y."/>
            <person name="Kimura K."/>
            <person name="Takaki Y."/>
            <person name="Yoshida Y."/>
            <person name="Baba S."/>
            <person name="Kobayashi G."/>
            <person name="Nagasaki K."/>
            <person name="Hano T."/>
            <person name="Tomaru Y."/>
        </authorList>
    </citation>
    <scope>NUCLEOTIDE SEQUENCE [LARGE SCALE GENOMIC DNA]</scope>
    <source>
        <strain evidence="2 3">NIES-3715</strain>
    </source>
</reference>
<dbReference type="PANTHER" id="PTHR43657:SF1">
    <property type="entry name" value="ALTERED INHERITANCE OF MITOCHONDRIA PROTEIN 24, MITOCHONDRIAL"/>
    <property type="match status" value="1"/>
</dbReference>